<reference evidence="2 3" key="1">
    <citation type="submission" date="2016-04" db="EMBL/GenBank/DDBJ databases">
        <title>Chloroflexus islandicus sp. nov., a thermophilic filamentous anoxygenic phototrophic bacterium from geyser Strokkur (Iceland).</title>
        <authorList>
            <person name="Gaisin V.A."/>
            <person name="Kalashnikov A.M."/>
            <person name="Sukhacheva M.V."/>
            <person name="Grouzdev D.S."/>
            <person name="Ivanov T.M."/>
            <person name="Kuznetsov B."/>
            <person name="Gorlenko V.M."/>
        </authorList>
    </citation>
    <scope>NUCLEOTIDE SEQUENCE [LARGE SCALE GENOMIC DNA]</scope>
    <source>
        <strain evidence="3">isl-2</strain>
    </source>
</reference>
<evidence type="ECO:0000313" key="2">
    <source>
        <dbReference type="EMBL" id="OAN46324.1"/>
    </source>
</evidence>
<dbReference type="PANTHER" id="PTHR43581">
    <property type="entry name" value="ATP/GTP PHOSPHATASE"/>
    <property type="match status" value="1"/>
</dbReference>
<evidence type="ECO:0000259" key="1">
    <source>
        <dbReference type="Pfam" id="PF13304"/>
    </source>
</evidence>
<feature type="domain" description="ATPase AAA-type core" evidence="1">
    <location>
        <begin position="25"/>
        <end position="368"/>
    </location>
</feature>
<dbReference type="STRING" id="1707952.A6A03_12615"/>
<dbReference type="RefSeq" id="WP_066785881.1">
    <property type="nucleotide sequence ID" value="NZ_LWQS01000045.1"/>
</dbReference>
<dbReference type="GO" id="GO:0016887">
    <property type="term" value="F:ATP hydrolysis activity"/>
    <property type="evidence" value="ECO:0007669"/>
    <property type="project" value="InterPro"/>
</dbReference>
<dbReference type="EMBL" id="LWQS01000045">
    <property type="protein sequence ID" value="OAN46324.1"/>
    <property type="molecule type" value="Genomic_DNA"/>
</dbReference>
<protein>
    <recommendedName>
        <fullName evidence="1">ATPase AAA-type core domain-containing protein</fullName>
    </recommendedName>
</protein>
<dbReference type="AlphaFoldDB" id="A0A178MEP2"/>
<dbReference type="InterPro" id="IPR003959">
    <property type="entry name" value="ATPase_AAA_core"/>
</dbReference>
<dbReference type="PIRSF" id="PIRSF034888">
    <property type="entry name" value="P-loop_UCP034888"/>
    <property type="match status" value="1"/>
</dbReference>
<dbReference type="InterPro" id="IPR027417">
    <property type="entry name" value="P-loop_NTPase"/>
</dbReference>
<dbReference type="OrthoDB" id="308933at2"/>
<sequence>MRVDSIILSGFKSFRERTEVALGDLTILAGANSAGKSTLMQSLLLMKQTLEASYDPGPLLLSGPNIIFSSAEQLFWNAPGDQAKELTLGIRLNNDSEVRGYEVVLQRQKAATPPLRIVRAVTYNGDYRAEISPILSPEEYSRYENEFRAIAKMFFYQDDQYSVRINVGFERIFLRLEAMLGKAEHEITIYDSHFSKTHAALQNAILGLIHVPGLRGNPRRTYPVTAVEHNFPGLFPDYVASVIATWQRSNANEIKQLKEDLKELGLAWNVQARNLNDTEVEIRVTRLPRGIRSGAQDMVNIADVGFGLSQSLPVVVALLTARPGQLVYLEQPEIHLHPRAAYQLSRLLQRAVMRGVQVVIETHSELLLLGLQELVANGQFGDKKILLHWVQRDQRGASYLTSHELDEKGGFGDVPVDFGLVSLEAMHNYLSAAGG</sequence>
<dbReference type="Pfam" id="PF13304">
    <property type="entry name" value="AAA_21"/>
    <property type="match status" value="1"/>
</dbReference>
<proteinExistence type="predicted"/>
<dbReference type="Proteomes" id="UP000078287">
    <property type="component" value="Unassembled WGS sequence"/>
</dbReference>
<dbReference type="SUPFAM" id="SSF52540">
    <property type="entry name" value="P-loop containing nucleoside triphosphate hydrolases"/>
    <property type="match status" value="1"/>
</dbReference>
<dbReference type="PANTHER" id="PTHR43581:SF2">
    <property type="entry name" value="EXCINUCLEASE ATPASE SUBUNIT"/>
    <property type="match status" value="1"/>
</dbReference>
<dbReference type="InterPro" id="IPR051396">
    <property type="entry name" value="Bact_Antivir_Def_Nuclease"/>
</dbReference>
<evidence type="ECO:0000313" key="3">
    <source>
        <dbReference type="Proteomes" id="UP000078287"/>
    </source>
</evidence>
<organism evidence="2 3">
    <name type="scientific">Chloroflexus islandicus</name>
    <dbReference type="NCBI Taxonomy" id="1707952"/>
    <lineage>
        <taxon>Bacteria</taxon>
        <taxon>Bacillati</taxon>
        <taxon>Chloroflexota</taxon>
        <taxon>Chloroflexia</taxon>
        <taxon>Chloroflexales</taxon>
        <taxon>Chloroflexineae</taxon>
        <taxon>Chloroflexaceae</taxon>
        <taxon>Chloroflexus</taxon>
    </lineage>
</organism>
<dbReference type="GO" id="GO:0005524">
    <property type="term" value="F:ATP binding"/>
    <property type="evidence" value="ECO:0007669"/>
    <property type="project" value="InterPro"/>
</dbReference>
<accession>A0A178MEP2</accession>
<name>A0A178MEP2_9CHLR</name>
<dbReference type="Gene3D" id="3.40.50.300">
    <property type="entry name" value="P-loop containing nucleotide triphosphate hydrolases"/>
    <property type="match status" value="1"/>
</dbReference>
<dbReference type="InterPro" id="IPR014592">
    <property type="entry name" value="P-loop_UCP034888"/>
</dbReference>
<keyword evidence="3" id="KW-1185">Reference proteome</keyword>
<gene>
    <name evidence="2" type="ORF">A6A03_12615</name>
</gene>
<comment type="caution">
    <text evidence="2">The sequence shown here is derived from an EMBL/GenBank/DDBJ whole genome shotgun (WGS) entry which is preliminary data.</text>
</comment>